<dbReference type="RefSeq" id="WP_350447781.1">
    <property type="nucleotide sequence ID" value="NZ_CP158373.1"/>
</dbReference>
<evidence type="ECO:0000256" key="1">
    <source>
        <dbReference type="SAM" id="Coils"/>
    </source>
</evidence>
<evidence type="ECO:0000256" key="2">
    <source>
        <dbReference type="SAM" id="Phobius"/>
    </source>
</evidence>
<keyword evidence="2" id="KW-1133">Transmembrane helix</keyword>
<keyword evidence="2" id="KW-0812">Transmembrane</keyword>
<evidence type="ECO:0000313" key="3">
    <source>
        <dbReference type="EMBL" id="XBY65177.1"/>
    </source>
</evidence>
<gene>
    <name evidence="3" type="ORF">ABS648_05255</name>
</gene>
<feature type="coiled-coil region" evidence="1">
    <location>
        <begin position="262"/>
        <end position="289"/>
    </location>
</feature>
<keyword evidence="1" id="KW-0175">Coiled coil</keyword>
<feature type="coiled-coil region" evidence="1">
    <location>
        <begin position="118"/>
        <end position="218"/>
    </location>
</feature>
<accession>A0AAU7Y607</accession>
<dbReference type="EMBL" id="CP158373">
    <property type="protein sequence ID" value="XBY65177.1"/>
    <property type="molecule type" value="Genomic_DNA"/>
</dbReference>
<proteinExistence type="predicted"/>
<feature type="transmembrane region" description="Helical" evidence="2">
    <location>
        <begin position="61"/>
        <end position="79"/>
    </location>
</feature>
<sequence length="375" mass="41214">MPETTSDFKKWTTTGLSIAAGLFILDKGGDAIVANYFTKEVTDGIGSSAISFLGASSVPNWLAILLAIGAAVTGALLWWKVVKKSTSTAVADSKAALELAQVKNHELESCLAARELQLENMAETARQNASEREQLVQEAGNLQRQILEATESRKAAEHTEAQLEDTKRFLAEEMVKGSWLQAKLESVQKQREEVEALLEQAKLEVQKQKSLAADMYAEFNSRLHEMDVLMSQKESDAKATISDLQLRVKTYSQDEKLLNAIIDHARTDLDKAKATIETLKDQVKELQEPAAADEATLDKDLKQTLRALAVAEAKSVRATVHVTRDITQRGVVETRVFLDRLTARGLAKQVAGTAGIRWMLTPQGRDVALRIGGPY</sequence>
<reference evidence="3" key="1">
    <citation type="submission" date="2023-08" db="EMBL/GenBank/DDBJ databases">
        <title>Increased levels of nutrients transform a symbiont into a lethal pathobiont.</title>
        <authorList>
            <person name="Lachnit T."/>
            <person name="Ulrich L."/>
            <person name="Willmer F.M."/>
            <person name="Hasenbein T."/>
            <person name="Steiner L.X."/>
            <person name="Wolters M."/>
            <person name="Herbst E.M."/>
            <person name="Deines P."/>
        </authorList>
    </citation>
    <scope>NUCLEOTIDE SEQUENCE</scope>
    <source>
        <strain evidence="3">T3</strain>
    </source>
</reference>
<organism evidence="3">
    <name type="scientific">Pseudomonas solani</name>
    <dbReference type="NCBI Taxonomy" id="2731552"/>
    <lineage>
        <taxon>Bacteria</taxon>
        <taxon>Pseudomonadati</taxon>
        <taxon>Pseudomonadota</taxon>
        <taxon>Gammaproteobacteria</taxon>
        <taxon>Pseudomonadales</taxon>
        <taxon>Pseudomonadaceae</taxon>
        <taxon>Pseudomonas</taxon>
    </lineage>
</organism>
<name>A0AAU7Y607_9PSED</name>
<dbReference type="AlphaFoldDB" id="A0AAU7Y607"/>
<keyword evidence="2" id="KW-0472">Membrane</keyword>
<protein>
    <submittedName>
        <fullName evidence="3">Uncharacterized protein</fullName>
    </submittedName>
</protein>